<proteinExistence type="predicted"/>
<evidence type="ECO:0000256" key="5">
    <source>
        <dbReference type="ARBA" id="ARBA00023163"/>
    </source>
</evidence>
<evidence type="ECO:0000256" key="3">
    <source>
        <dbReference type="ARBA" id="ARBA00022833"/>
    </source>
</evidence>
<evidence type="ECO:0000256" key="4">
    <source>
        <dbReference type="ARBA" id="ARBA00023015"/>
    </source>
</evidence>
<dbReference type="InterPro" id="IPR058054">
    <property type="entry name" value="Znf_MS1-like"/>
</dbReference>
<dbReference type="InterPro" id="IPR019786">
    <property type="entry name" value="Zinc_finger_PHD-type_CS"/>
</dbReference>
<keyword evidence="8" id="KW-1185">Reference proteome</keyword>
<dbReference type="InterPro" id="IPR001965">
    <property type="entry name" value="Znf_PHD"/>
</dbReference>
<comment type="caution">
    <text evidence="7">The sequence shown here is derived from an EMBL/GenBank/DDBJ whole genome shotgun (WGS) entry which is preliminary data.</text>
</comment>
<evidence type="ECO:0000256" key="1">
    <source>
        <dbReference type="ARBA" id="ARBA00022723"/>
    </source>
</evidence>
<evidence type="ECO:0000259" key="6">
    <source>
        <dbReference type="SMART" id="SM00249"/>
    </source>
</evidence>
<keyword evidence="4" id="KW-0805">Transcription regulation</keyword>
<keyword evidence="5" id="KW-0804">Transcription</keyword>
<name>A0ABD2ZXL9_9GENT</name>
<protein>
    <recommendedName>
        <fullName evidence="6">Zinc finger PHD-type domain-containing protein</fullName>
    </recommendedName>
</protein>
<dbReference type="SMART" id="SM00249">
    <property type="entry name" value="PHD"/>
    <property type="match status" value="1"/>
</dbReference>
<keyword evidence="3" id="KW-0862">Zinc</keyword>
<dbReference type="AlphaFoldDB" id="A0ABD2ZXL9"/>
<dbReference type="PANTHER" id="PTHR46201:SF3">
    <property type="entry name" value="OS01G0877500 PROTEIN"/>
    <property type="match status" value="1"/>
</dbReference>
<gene>
    <name evidence="7" type="ORF">ACH5RR_015809</name>
</gene>
<accession>A0ABD2ZXL9</accession>
<sequence length="715" mass="80084">MVVNGRPLKRLKRRVTADLNDFLTFPAVGDSSPVANPSGSGPFRTCVRAFLSKHALLPPPSSLFPHLMTWQILFRVGDLTMPDNESSPAPAVVCLDVVEEDVSRTRSIYCDQCRVVGWSSNPVCTKRYHFIIKADGNSIAGYNKTCASCGDTLHMSESRCKSCNHVMTTEDVEDWIYHQLEDTTHLLYGVIHSNGFGHLLRVNGRESGSRLLSGRHIMNFWDRLCKVLGVRKVSVTDVSKKYGLEFRLLHAVTNGHPWYGDWGYEFGAGSFGLTHDAYRMAVENLSSLPLSTFLSQGRKPRAHLQDLISFYQTLSECELVNIRDLFSFLMRLIHDVHKSPLGFDDSTCKKRQSCDSRTLCAWTNNDIARVEEAMFRVLRAVTGSNWVSWRALRGAVCKVGPPELLDYCLKELKGKQAAEGMVVNARCIPDSGALEYRLEPGSVPLIVNKALNAFPAPNYPSEEHLLQDLRYLYECMLYPQTMSCHVPQAKREVLVGSSRTLLDCKQFVKDYQHEKFLLVSKPHAIQLLCEVDLMEHSTDEHATNPPPELLILSSDATISDLKLEASRAFQDVYLMFRRYQAEELIGYGGVDDSTQVKLLLGSAEFVRVRGKCFGKNSLSRFRMERGVERWTVDCNCGAKDDDGERMMACDGCGVWQHTRCAGIQDSDAVPLKFICFRCIYASQAMNTNGQCKGKTVNSVAGTPRIGHGKSLMNPA</sequence>
<dbReference type="PANTHER" id="PTHR46201">
    <property type="entry name" value="PHD FINGER PROTEIN MALE MEIOCYTE DEATH 1-RELATED"/>
    <property type="match status" value="1"/>
</dbReference>
<dbReference type="Gene3D" id="3.30.40.10">
    <property type="entry name" value="Zinc/RING finger domain, C3HC4 (zinc finger)"/>
    <property type="match status" value="1"/>
</dbReference>
<organism evidence="7 8">
    <name type="scientific">Cinchona calisaya</name>
    <dbReference type="NCBI Taxonomy" id="153742"/>
    <lineage>
        <taxon>Eukaryota</taxon>
        <taxon>Viridiplantae</taxon>
        <taxon>Streptophyta</taxon>
        <taxon>Embryophyta</taxon>
        <taxon>Tracheophyta</taxon>
        <taxon>Spermatophyta</taxon>
        <taxon>Magnoliopsida</taxon>
        <taxon>eudicotyledons</taxon>
        <taxon>Gunneridae</taxon>
        <taxon>Pentapetalae</taxon>
        <taxon>asterids</taxon>
        <taxon>lamiids</taxon>
        <taxon>Gentianales</taxon>
        <taxon>Rubiaceae</taxon>
        <taxon>Cinchonoideae</taxon>
        <taxon>Cinchoneae</taxon>
        <taxon>Cinchona</taxon>
    </lineage>
</organism>
<evidence type="ECO:0000313" key="7">
    <source>
        <dbReference type="EMBL" id="KAL3522975.1"/>
    </source>
</evidence>
<dbReference type="Proteomes" id="UP001630127">
    <property type="component" value="Unassembled WGS sequence"/>
</dbReference>
<dbReference type="EMBL" id="JBJUIK010000007">
    <property type="protein sequence ID" value="KAL3522975.1"/>
    <property type="molecule type" value="Genomic_DNA"/>
</dbReference>
<reference evidence="7 8" key="1">
    <citation type="submission" date="2024-11" db="EMBL/GenBank/DDBJ databases">
        <title>A near-complete genome assembly of Cinchona calisaya.</title>
        <authorList>
            <person name="Lian D.C."/>
            <person name="Zhao X.W."/>
            <person name="Wei L."/>
        </authorList>
    </citation>
    <scope>NUCLEOTIDE SEQUENCE [LARGE SCALE GENOMIC DNA]</scope>
    <source>
        <tissue evidence="7">Nenye</tissue>
    </source>
</reference>
<feature type="domain" description="Zinc finger PHD-type" evidence="6">
    <location>
        <begin position="633"/>
        <end position="679"/>
    </location>
</feature>
<dbReference type="GO" id="GO:0008270">
    <property type="term" value="F:zinc ion binding"/>
    <property type="evidence" value="ECO:0007669"/>
    <property type="project" value="UniProtKB-KW"/>
</dbReference>
<evidence type="ECO:0000313" key="8">
    <source>
        <dbReference type="Proteomes" id="UP001630127"/>
    </source>
</evidence>
<dbReference type="Pfam" id="PF00628">
    <property type="entry name" value="PHD"/>
    <property type="match status" value="1"/>
</dbReference>
<dbReference type="Pfam" id="PF25874">
    <property type="entry name" value="WHD_plant_repro"/>
    <property type="match status" value="1"/>
</dbReference>
<keyword evidence="1" id="KW-0479">Metal-binding</keyword>
<dbReference type="InterPro" id="IPR059080">
    <property type="entry name" value="WHD_PTC1"/>
</dbReference>
<dbReference type="InterPro" id="IPR011011">
    <property type="entry name" value="Znf_FYVE_PHD"/>
</dbReference>
<dbReference type="InterPro" id="IPR019787">
    <property type="entry name" value="Znf_PHD-finger"/>
</dbReference>
<dbReference type="SUPFAM" id="SSF57903">
    <property type="entry name" value="FYVE/PHD zinc finger"/>
    <property type="match status" value="1"/>
</dbReference>
<evidence type="ECO:0000256" key="2">
    <source>
        <dbReference type="ARBA" id="ARBA00022771"/>
    </source>
</evidence>
<dbReference type="Pfam" id="PF25565">
    <property type="entry name" value="Ubiquitin_At1g33420"/>
    <property type="match status" value="1"/>
</dbReference>
<dbReference type="InterPro" id="IPR057765">
    <property type="entry name" value="MS1-like_ubiquitin"/>
</dbReference>
<dbReference type="InterPro" id="IPR013083">
    <property type="entry name" value="Znf_RING/FYVE/PHD"/>
</dbReference>
<keyword evidence="2" id="KW-0863">Zinc-finger</keyword>
<dbReference type="CDD" id="cd15556">
    <property type="entry name" value="PHD_MMD1_like"/>
    <property type="match status" value="1"/>
</dbReference>
<dbReference type="PROSITE" id="PS01359">
    <property type="entry name" value="ZF_PHD_1"/>
    <property type="match status" value="1"/>
</dbReference>